<dbReference type="InterPro" id="IPR013783">
    <property type="entry name" value="Ig-like_fold"/>
</dbReference>
<evidence type="ECO:0000256" key="6">
    <source>
        <dbReference type="ARBA" id="ARBA00023157"/>
    </source>
</evidence>
<keyword evidence="2" id="KW-0812">Transmembrane</keyword>
<evidence type="ECO:0000256" key="9">
    <source>
        <dbReference type="SAM" id="MobiDB-lite"/>
    </source>
</evidence>
<organism evidence="11 12">
    <name type="scientific">Opisthocomus hoazin</name>
    <name type="common">Hoatzin</name>
    <name type="synonym">Phasianus hoazin</name>
    <dbReference type="NCBI Taxonomy" id="30419"/>
    <lineage>
        <taxon>Eukaryota</taxon>
        <taxon>Metazoa</taxon>
        <taxon>Chordata</taxon>
        <taxon>Craniata</taxon>
        <taxon>Vertebrata</taxon>
        <taxon>Euteleostomi</taxon>
        <taxon>Archelosauria</taxon>
        <taxon>Archosauria</taxon>
        <taxon>Dinosauria</taxon>
        <taxon>Saurischia</taxon>
        <taxon>Theropoda</taxon>
        <taxon>Coelurosauria</taxon>
        <taxon>Aves</taxon>
        <taxon>Neognathae</taxon>
        <taxon>Neoaves</taxon>
        <taxon>Opisthocomiformes</taxon>
        <taxon>Opisthocomidae</taxon>
        <taxon>Opisthocomus</taxon>
    </lineage>
</organism>
<evidence type="ECO:0000256" key="1">
    <source>
        <dbReference type="ARBA" id="ARBA00004479"/>
    </source>
</evidence>
<feature type="domain" description="Immunoglobulin V-set" evidence="10">
    <location>
        <begin position="2"/>
        <end position="67"/>
    </location>
</feature>
<sequence>MVFYYYSNRSIAVGRFKHRVQWQGDVSHWDGSIQLEDVQVNDTGTYVCEIRLHQCSSIFKNHTLLHVSPAGPRGTCPVTAPLSCRPVRPHIEGLPRLQEALGPATTIPLESTAITALERTGNSGSKNKAEEALYSSIPGAEVPQAEQDAGKKKRAEETYITMHPSPCQENGVYVELARRAIPAEWMGERRQGGGQSEEPSSRPEPALPWAPEGEK</sequence>
<keyword evidence="3" id="KW-0732">Signal</keyword>
<evidence type="ECO:0000256" key="8">
    <source>
        <dbReference type="ARBA" id="ARBA00023319"/>
    </source>
</evidence>
<dbReference type="PhylomeDB" id="A0A091WEG2"/>
<dbReference type="PANTHER" id="PTHR13869">
    <property type="entry name" value="MYELIN P0 RELATED"/>
    <property type="match status" value="1"/>
</dbReference>
<dbReference type="InterPro" id="IPR000920">
    <property type="entry name" value="Myelin_P0-rel"/>
</dbReference>
<dbReference type="GO" id="GO:0098609">
    <property type="term" value="P:cell-cell adhesion"/>
    <property type="evidence" value="ECO:0007669"/>
    <property type="project" value="TreeGrafter"/>
</dbReference>
<keyword evidence="4" id="KW-1133">Transmembrane helix</keyword>
<reference evidence="11 12" key="1">
    <citation type="submission" date="2014-04" db="EMBL/GenBank/DDBJ databases">
        <title>Genome evolution of avian class.</title>
        <authorList>
            <person name="Zhang G."/>
            <person name="Li C."/>
        </authorList>
    </citation>
    <scope>NUCLEOTIDE SEQUENCE [LARGE SCALE GENOMIC DNA]</scope>
    <source>
        <strain evidence="11">BGI_N306</strain>
    </source>
</reference>
<dbReference type="AlphaFoldDB" id="A0A091WEG2"/>
<dbReference type="SUPFAM" id="SSF48726">
    <property type="entry name" value="Immunoglobulin"/>
    <property type="match status" value="1"/>
</dbReference>
<dbReference type="Pfam" id="PF07686">
    <property type="entry name" value="V-set"/>
    <property type="match status" value="1"/>
</dbReference>
<dbReference type="Proteomes" id="UP000053605">
    <property type="component" value="Unassembled WGS sequence"/>
</dbReference>
<keyword evidence="12" id="KW-1185">Reference proteome</keyword>
<evidence type="ECO:0000256" key="3">
    <source>
        <dbReference type="ARBA" id="ARBA00022729"/>
    </source>
</evidence>
<keyword evidence="5" id="KW-0472">Membrane</keyword>
<feature type="region of interest" description="Disordered" evidence="9">
    <location>
        <begin position="185"/>
        <end position="215"/>
    </location>
</feature>
<evidence type="ECO:0000313" key="11">
    <source>
        <dbReference type="EMBL" id="KFR00021.1"/>
    </source>
</evidence>
<proteinExistence type="predicted"/>
<evidence type="ECO:0000256" key="2">
    <source>
        <dbReference type="ARBA" id="ARBA00022692"/>
    </source>
</evidence>
<name>A0A091WEG2_OPIHO</name>
<dbReference type="InterPro" id="IPR036179">
    <property type="entry name" value="Ig-like_dom_sf"/>
</dbReference>
<dbReference type="PANTHER" id="PTHR13869:SF22">
    <property type="entry name" value="JUNCTIONAL ADHESION MOLECULE-LIKE"/>
    <property type="match status" value="1"/>
</dbReference>
<protein>
    <submittedName>
        <fullName evidence="11">Junctional adhesion molecule-like</fullName>
    </submittedName>
</protein>
<evidence type="ECO:0000259" key="10">
    <source>
        <dbReference type="Pfam" id="PF07686"/>
    </source>
</evidence>
<keyword evidence="8" id="KW-0393">Immunoglobulin domain</keyword>
<accession>A0A091WEG2</accession>
<dbReference type="EMBL" id="KK733820">
    <property type="protein sequence ID" value="KFR00021.1"/>
    <property type="molecule type" value="Genomic_DNA"/>
</dbReference>
<keyword evidence="7" id="KW-0325">Glycoprotein</keyword>
<evidence type="ECO:0000256" key="7">
    <source>
        <dbReference type="ARBA" id="ARBA00023180"/>
    </source>
</evidence>
<keyword evidence="6" id="KW-1015">Disulfide bond</keyword>
<comment type="subcellular location">
    <subcellularLocation>
        <location evidence="1">Membrane</location>
        <topology evidence="1">Single-pass type I membrane protein</topology>
    </subcellularLocation>
</comment>
<feature type="region of interest" description="Disordered" evidence="9">
    <location>
        <begin position="120"/>
        <end position="155"/>
    </location>
</feature>
<dbReference type="InterPro" id="IPR013106">
    <property type="entry name" value="Ig_V-set"/>
</dbReference>
<gene>
    <name evidence="11" type="ORF">N306_12462</name>
</gene>
<evidence type="ECO:0000313" key="12">
    <source>
        <dbReference type="Proteomes" id="UP000053605"/>
    </source>
</evidence>
<evidence type="ECO:0000256" key="5">
    <source>
        <dbReference type="ARBA" id="ARBA00023136"/>
    </source>
</evidence>
<dbReference type="Gene3D" id="2.60.40.10">
    <property type="entry name" value="Immunoglobulins"/>
    <property type="match status" value="1"/>
</dbReference>
<dbReference type="STRING" id="30419.A0A091WEG2"/>
<evidence type="ECO:0000256" key="4">
    <source>
        <dbReference type="ARBA" id="ARBA00022989"/>
    </source>
</evidence>
<dbReference type="GO" id="GO:0005886">
    <property type="term" value="C:plasma membrane"/>
    <property type="evidence" value="ECO:0007669"/>
    <property type="project" value="TreeGrafter"/>
</dbReference>